<sequence>MLGGRWWRYILLYSPLSVLCVSTAKKRQKWQEQSSVVGRTIDRLAERVLLPASSRPGSPLLLYILC</sequence>
<organism evidence="1 2">
    <name type="scientific">Meloidogyne enterolobii</name>
    <name type="common">Root-knot nematode worm</name>
    <name type="synonym">Meloidogyne mayaguensis</name>
    <dbReference type="NCBI Taxonomy" id="390850"/>
    <lineage>
        <taxon>Eukaryota</taxon>
        <taxon>Metazoa</taxon>
        <taxon>Ecdysozoa</taxon>
        <taxon>Nematoda</taxon>
        <taxon>Chromadorea</taxon>
        <taxon>Rhabditida</taxon>
        <taxon>Tylenchina</taxon>
        <taxon>Tylenchomorpha</taxon>
        <taxon>Tylenchoidea</taxon>
        <taxon>Meloidogynidae</taxon>
        <taxon>Meloidogyninae</taxon>
        <taxon>Meloidogyne</taxon>
    </lineage>
</organism>
<reference evidence="1" key="1">
    <citation type="submission" date="2023-11" db="EMBL/GenBank/DDBJ databases">
        <authorList>
            <person name="Poullet M."/>
        </authorList>
    </citation>
    <scope>NUCLEOTIDE SEQUENCE</scope>
    <source>
        <strain evidence="1">E1834</strain>
    </source>
</reference>
<comment type="caution">
    <text evidence="1">The sequence shown here is derived from an EMBL/GenBank/DDBJ whole genome shotgun (WGS) entry which is preliminary data.</text>
</comment>
<gene>
    <name evidence="1" type="ORF">MENTE1834_LOCUS40890</name>
</gene>
<protein>
    <submittedName>
        <fullName evidence="1">Uncharacterized protein</fullName>
    </submittedName>
</protein>
<dbReference type="EMBL" id="CAVMJV010000098">
    <property type="protein sequence ID" value="CAK5095365.1"/>
    <property type="molecule type" value="Genomic_DNA"/>
</dbReference>
<evidence type="ECO:0000313" key="1">
    <source>
        <dbReference type="EMBL" id="CAK5095365.1"/>
    </source>
</evidence>
<proteinExistence type="predicted"/>
<keyword evidence="2" id="KW-1185">Reference proteome</keyword>
<dbReference type="Proteomes" id="UP001497535">
    <property type="component" value="Unassembled WGS sequence"/>
</dbReference>
<name>A0ACB1AMR7_MELEN</name>
<evidence type="ECO:0000313" key="2">
    <source>
        <dbReference type="Proteomes" id="UP001497535"/>
    </source>
</evidence>
<accession>A0ACB1AMR7</accession>